<name>A0ABV4U9E4_9BACT</name>
<dbReference type="EMBL" id="JBGUBD010000017">
    <property type="protein sequence ID" value="MFA9480225.1"/>
    <property type="molecule type" value="Genomic_DNA"/>
</dbReference>
<evidence type="ECO:0000256" key="8">
    <source>
        <dbReference type="ARBA" id="ARBA00022741"/>
    </source>
</evidence>
<keyword evidence="7" id="KW-0548">Nucleotidyltransferase</keyword>
<dbReference type="Pfam" id="PF01300">
    <property type="entry name" value="Sua5_yciO_yrdC"/>
    <property type="match status" value="1"/>
</dbReference>
<evidence type="ECO:0000256" key="11">
    <source>
        <dbReference type="ARBA" id="ARBA00048366"/>
    </source>
</evidence>
<comment type="similarity">
    <text evidence="2">Belongs to the SUA5 family.</text>
</comment>
<sequence length="383" mass="41915">MASHMQITMVEPGNREQARAVAKQAAELLRDGGLVVFPTETVYGVAAAATSDIGMQRLRQLKADGEARAFTVHLPTPFAADRYVDMADPFLKRAIEKSFPGAVTLIIDVTNELIDRKLRDSGLTYARDRIYHAQSVSLRCPDHELTQQMLGSLDEPIVAAAAHRPGQPAPHDAHAAAEALDGQVDLIIDGGRSRYARPSTVVHLAGEGVSRHIKVEREGVYDERYIRKMLRWTMLLVCSGNTCRSPMAEGLASKLLADQRGIATDELEAAGLRVLSAGVSAMPGMPAADHAIEALQKQGIDIASHRSRPLTPELIHDADVIYTMTDSHRQAVLQLAPWAEDKTFTLDPRGDIDDPIGTGATSYQRTAEVIRRRLESRLKEQQP</sequence>
<dbReference type="SUPFAM" id="SSF52788">
    <property type="entry name" value="Phosphotyrosine protein phosphatases I"/>
    <property type="match status" value="1"/>
</dbReference>
<evidence type="ECO:0000256" key="9">
    <source>
        <dbReference type="ARBA" id="ARBA00022840"/>
    </source>
</evidence>
<dbReference type="PANTHER" id="PTHR17490:SF16">
    <property type="entry name" value="THREONYLCARBAMOYL-AMP SYNTHASE"/>
    <property type="match status" value="1"/>
</dbReference>
<dbReference type="EC" id="2.7.7.87" evidence="3"/>
<proteinExistence type="inferred from homology"/>
<accession>A0ABV4U9E4</accession>
<evidence type="ECO:0000259" key="12">
    <source>
        <dbReference type="PROSITE" id="PS51163"/>
    </source>
</evidence>
<organism evidence="13 14">
    <name type="scientific">Natronomicrosphaera hydrolytica</name>
    <dbReference type="NCBI Taxonomy" id="3242702"/>
    <lineage>
        <taxon>Bacteria</taxon>
        <taxon>Pseudomonadati</taxon>
        <taxon>Planctomycetota</taxon>
        <taxon>Phycisphaerae</taxon>
        <taxon>Phycisphaerales</taxon>
        <taxon>Phycisphaeraceae</taxon>
        <taxon>Natronomicrosphaera</taxon>
    </lineage>
</organism>
<dbReference type="SUPFAM" id="SSF55821">
    <property type="entry name" value="YrdC/RibB"/>
    <property type="match status" value="1"/>
</dbReference>
<dbReference type="RefSeq" id="WP_425347149.1">
    <property type="nucleotide sequence ID" value="NZ_JBGUBD010000017.1"/>
</dbReference>
<evidence type="ECO:0000313" key="14">
    <source>
        <dbReference type="Proteomes" id="UP001575105"/>
    </source>
</evidence>
<comment type="subcellular location">
    <subcellularLocation>
        <location evidence="1">Cytoplasm</location>
    </subcellularLocation>
</comment>
<evidence type="ECO:0000256" key="4">
    <source>
        <dbReference type="ARBA" id="ARBA00022490"/>
    </source>
</evidence>
<evidence type="ECO:0000256" key="2">
    <source>
        <dbReference type="ARBA" id="ARBA00007663"/>
    </source>
</evidence>
<reference evidence="13 14" key="1">
    <citation type="submission" date="2024-08" db="EMBL/GenBank/DDBJ databases">
        <title>Whole-genome sequencing of halo(alkali)philic microorganisms from hypersaline lakes.</title>
        <authorList>
            <person name="Sorokin D.Y."/>
            <person name="Merkel A.Y."/>
            <person name="Messina E."/>
            <person name="Yakimov M."/>
        </authorList>
    </citation>
    <scope>NUCLEOTIDE SEQUENCE [LARGE SCALE GENOMIC DNA]</scope>
    <source>
        <strain evidence="13 14">AB-hyl4</strain>
    </source>
</reference>
<dbReference type="Proteomes" id="UP001575105">
    <property type="component" value="Unassembled WGS sequence"/>
</dbReference>
<dbReference type="PROSITE" id="PS51163">
    <property type="entry name" value="YRDC"/>
    <property type="match status" value="1"/>
</dbReference>
<keyword evidence="5" id="KW-0808">Transferase</keyword>
<evidence type="ECO:0000313" key="13">
    <source>
        <dbReference type="EMBL" id="MFA9480225.1"/>
    </source>
</evidence>
<dbReference type="InterPro" id="IPR036196">
    <property type="entry name" value="Ptyr_pPase_sf"/>
</dbReference>
<keyword evidence="9" id="KW-0067">ATP-binding</keyword>
<dbReference type="SMART" id="SM00226">
    <property type="entry name" value="LMWPc"/>
    <property type="match status" value="1"/>
</dbReference>
<dbReference type="Gene3D" id="3.40.50.2300">
    <property type="match status" value="1"/>
</dbReference>
<comment type="catalytic activity">
    <reaction evidence="11">
        <text>L-threonine + hydrogencarbonate + ATP = L-threonylcarbamoyladenylate + diphosphate + H2O</text>
        <dbReference type="Rhea" id="RHEA:36407"/>
        <dbReference type="ChEBI" id="CHEBI:15377"/>
        <dbReference type="ChEBI" id="CHEBI:17544"/>
        <dbReference type="ChEBI" id="CHEBI:30616"/>
        <dbReference type="ChEBI" id="CHEBI:33019"/>
        <dbReference type="ChEBI" id="CHEBI:57926"/>
        <dbReference type="ChEBI" id="CHEBI:73682"/>
        <dbReference type="EC" id="2.7.7.87"/>
    </reaction>
</comment>
<evidence type="ECO:0000256" key="10">
    <source>
        <dbReference type="ARBA" id="ARBA00029774"/>
    </source>
</evidence>
<dbReference type="Gene3D" id="3.90.870.10">
    <property type="entry name" value="DHBP synthase"/>
    <property type="match status" value="1"/>
</dbReference>
<keyword evidence="14" id="KW-1185">Reference proteome</keyword>
<feature type="domain" description="YrdC-like" evidence="12">
    <location>
        <begin position="19"/>
        <end position="221"/>
    </location>
</feature>
<protein>
    <recommendedName>
        <fullName evidence="10">L-threonylcarbamoyladenylate synthase</fullName>
        <ecNumber evidence="3">2.7.7.87</ecNumber>
    </recommendedName>
    <alternativeName>
        <fullName evidence="10">L-threonylcarbamoyladenylate synthase</fullName>
    </alternativeName>
</protein>
<keyword evidence="8" id="KW-0547">Nucleotide-binding</keyword>
<evidence type="ECO:0000256" key="1">
    <source>
        <dbReference type="ARBA" id="ARBA00004496"/>
    </source>
</evidence>
<keyword evidence="4" id="KW-0963">Cytoplasm</keyword>
<gene>
    <name evidence="13" type="ORF">ACERK3_18285</name>
</gene>
<evidence type="ECO:0000256" key="7">
    <source>
        <dbReference type="ARBA" id="ARBA00022695"/>
    </source>
</evidence>
<evidence type="ECO:0000256" key="5">
    <source>
        <dbReference type="ARBA" id="ARBA00022679"/>
    </source>
</evidence>
<keyword evidence="6" id="KW-0819">tRNA processing</keyword>
<evidence type="ECO:0000256" key="3">
    <source>
        <dbReference type="ARBA" id="ARBA00012584"/>
    </source>
</evidence>
<dbReference type="PANTHER" id="PTHR17490">
    <property type="entry name" value="SUA5"/>
    <property type="match status" value="1"/>
</dbReference>
<comment type="caution">
    <text evidence="13">The sequence shown here is derived from an EMBL/GenBank/DDBJ whole genome shotgun (WGS) entry which is preliminary data.</text>
</comment>
<evidence type="ECO:0000256" key="6">
    <source>
        <dbReference type="ARBA" id="ARBA00022694"/>
    </source>
</evidence>
<dbReference type="CDD" id="cd16344">
    <property type="entry name" value="LMWPAP"/>
    <property type="match status" value="1"/>
</dbReference>
<dbReference type="InterPro" id="IPR017945">
    <property type="entry name" value="DHBP_synth_RibB-like_a/b_dom"/>
</dbReference>
<dbReference type="InterPro" id="IPR006070">
    <property type="entry name" value="Sua5-like_dom"/>
</dbReference>
<dbReference type="InterPro" id="IPR050156">
    <property type="entry name" value="TC-AMP_synthase_SUA5"/>
</dbReference>
<dbReference type="Pfam" id="PF01451">
    <property type="entry name" value="LMWPc"/>
    <property type="match status" value="1"/>
</dbReference>
<dbReference type="InterPro" id="IPR023485">
    <property type="entry name" value="Ptyr_pPase"/>
</dbReference>